<dbReference type="OrthoDB" id="1716531at2759"/>
<organism evidence="9 10">
    <name type="scientific">Clunio marinus</name>
    <dbReference type="NCBI Taxonomy" id="568069"/>
    <lineage>
        <taxon>Eukaryota</taxon>
        <taxon>Metazoa</taxon>
        <taxon>Ecdysozoa</taxon>
        <taxon>Arthropoda</taxon>
        <taxon>Hexapoda</taxon>
        <taxon>Insecta</taxon>
        <taxon>Pterygota</taxon>
        <taxon>Neoptera</taxon>
        <taxon>Endopterygota</taxon>
        <taxon>Diptera</taxon>
        <taxon>Nematocera</taxon>
        <taxon>Chironomoidea</taxon>
        <taxon>Chironomidae</taxon>
        <taxon>Clunio</taxon>
    </lineage>
</organism>
<keyword evidence="5 7" id="KW-1133">Transmembrane helix</keyword>
<evidence type="ECO:0000256" key="6">
    <source>
        <dbReference type="ARBA" id="ARBA00023136"/>
    </source>
</evidence>
<dbReference type="PANTHER" id="PTHR11009">
    <property type="entry name" value="DER1-LIKE PROTEIN, DERLIN"/>
    <property type="match status" value="1"/>
</dbReference>
<gene>
    <name evidence="9" type="primary">putative Derlin-2</name>
    <name evidence="9" type="ORF">CLUMA_CG005086</name>
</gene>
<feature type="transmembrane region" description="Helical" evidence="7">
    <location>
        <begin position="53"/>
        <end position="78"/>
    </location>
</feature>
<sequence length="248" mass="28663">MAMQTLIQGYYEIPIVTRIYTTACVCTTLAVHLDLVSPFQLYFNPTLIMQGQLWRLLTTFLFFGTIGFSFLFNMIFTYRYCRMLEEGSFRGKTADFIVMFFFGGVFMIIFAFFINLLFLGQAFTIMLVYVWSRRNPFLRMNFFGLLNFQAPYLPWVLLAFSVILGNAIWIDLVGMGAGHIYWFLEDVFPNQPNGKKLLKTPQFLRNIFDEPEDADFEVLPEERPGGAGFQWGNVGNNNPANNPENDPQ</sequence>
<comment type="similarity">
    <text evidence="2 7">Belongs to the derlin family.</text>
</comment>
<dbReference type="Pfam" id="PF04511">
    <property type="entry name" value="DER1"/>
    <property type="match status" value="1"/>
</dbReference>
<evidence type="ECO:0000256" key="1">
    <source>
        <dbReference type="ARBA" id="ARBA00004477"/>
    </source>
</evidence>
<name>A0A1J1HY08_9DIPT</name>
<feature type="transmembrane region" description="Helical" evidence="7">
    <location>
        <begin position="152"/>
        <end position="173"/>
    </location>
</feature>
<reference evidence="9 10" key="1">
    <citation type="submission" date="2015-04" db="EMBL/GenBank/DDBJ databases">
        <authorList>
            <person name="Syromyatnikov M.Y."/>
            <person name="Popov V.N."/>
        </authorList>
    </citation>
    <scope>NUCLEOTIDE SEQUENCE [LARGE SCALE GENOMIC DNA]</scope>
</reference>
<proteinExistence type="inferred from homology"/>
<dbReference type="STRING" id="568069.A0A1J1HY08"/>
<dbReference type="GO" id="GO:0005789">
    <property type="term" value="C:endoplasmic reticulum membrane"/>
    <property type="evidence" value="ECO:0007669"/>
    <property type="project" value="UniProtKB-SubCell"/>
</dbReference>
<evidence type="ECO:0000313" key="9">
    <source>
        <dbReference type="EMBL" id="CRK91414.1"/>
    </source>
</evidence>
<evidence type="ECO:0000313" key="10">
    <source>
        <dbReference type="Proteomes" id="UP000183832"/>
    </source>
</evidence>
<feature type="region of interest" description="Disordered" evidence="8">
    <location>
        <begin position="219"/>
        <end position="248"/>
    </location>
</feature>
<evidence type="ECO:0000256" key="8">
    <source>
        <dbReference type="SAM" id="MobiDB-lite"/>
    </source>
</evidence>
<accession>A0A1J1HY08</accession>
<dbReference type="Proteomes" id="UP000183832">
    <property type="component" value="Unassembled WGS sequence"/>
</dbReference>
<dbReference type="AlphaFoldDB" id="A0A1J1HY08"/>
<feature type="transmembrane region" description="Helical" evidence="7">
    <location>
        <begin position="12"/>
        <end position="33"/>
    </location>
</feature>
<dbReference type="InterPro" id="IPR007599">
    <property type="entry name" value="DER1"/>
</dbReference>
<evidence type="ECO:0000256" key="5">
    <source>
        <dbReference type="ARBA" id="ARBA00022989"/>
    </source>
</evidence>
<dbReference type="InterPro" id="IPR035952">
    <property type="entry name" value="Rhomboid-like_sf"/>
</dbReference>
<evidence type="ECO:0000256" key="7">
    <source>
        <dbReference type="RuleBase" id="RU363059"/>
    </source>
</evidence>
<comment type="function">
    <text evidence="7">May be involved in the degradation of misfolded endoplasmic reticulum (ER) luminal proteins.</text>
</comment>
<evidence type="ECO:0000256" key="3">
    <source>
        <dbReference type="ARBA" id="ARBA00022692"/>
    </source>
</evidence>
<evidence type="ECO:0000256" key="2">
    <source>
        <dbReference type="ARBA" id="ARBA00008917"/>
    </source>
</evidence>
<keyword evidence="10" id="KW-1185">Reference proteome</keyword>
<feature type="transmembrane region" description="Helical" evidence="7">
    <location>
        <begin position="99"/>
        <end position="132"/>
    </location>
</feature>
<dbReference type="GO" id="GO:0006950">
    <property type="term" value="P:response to stress"/>
    <property type="evidence" value="ECO:0007669"/>
    <property type="project" value="UniProtKB-ARBA"/>
</dbReference>
<keyword evidence="4 7" id="KW-0256">Endoplasmic reticulum</keyword>
<comment type="subcellular location">
    <subcellularLocation>
        <location evidence="1 7">Endoplasmic reticulum membrane</location>
        <topology evidence="1 7">Multi-pass membrane protein</topology>
    </subcellularLocation>
</comment>
<dbReference type="EMBL" id="CVRI01000020">
    <property type="protein sequence ID" value="CRK91414.1"/>
    <property type="molecule type" value="Genomic_DNA"/>
</dbReference>
<evidence type="ECO:0000256" key="4">
    <source>
        <dbReference type="ARBA" id="ARBA00022824"/>
    </source>
</evidence>
<dbReference type="SUPFAM" id="SSF144091">
    <property type="entry name" value="Rhomboid-like"/>
    <property type="match status" value="1"/>
</dbReference>
<keyword evidence="3 7" id="KW-0812">Transmembrane</keyword>
<protein>
    <recommendedName>
        <fullName evidence="7">Derlin</fullName>
    </recommendedName>
</protein>
<feature type="compositionally biased region" description="Low complexity" evidence="8">
    <location>
        <begin position="233"/>
        <end position="248"/>
    </location>
</feature>
<keyword evidence="6 7" id="KW-0472">Membrane</keyword>